<keyword evidence="3" id="KW-1185">Reference proteome</keyword>
<reference evidence="2 3" key="1">
    <citation type="journal article" date="2024" name="Commun. Biol.">
        <title>Comparative genomic analysis of thermophilic fungi reveals convergent evolutionary adaptations and gene losses.</title>
        <authorList>
            <person name="Steindorff A.S."/>
            <person name="Aguilar-Pontes M.V."/>
            <person name="Robinson A.J."/>
            <person name="Andreopoulos B."/>
            <person name="LaButti K."/>
            <person name="Kuo A."/>
            <person name="Mondo S."/>
            <person name="Riley R."/>
            <person name="Otillar R."/>
            <person name="Haridas S."/>
            <person name="Lipzen A."/>
            <person name="Grimwood J."/>
            <person name="Schmutz J."/>
            <person name="Clum A."/>
            <person name="Reid I.D."/>
            <person name="Moisan M.C."/>
            <person name="Butler G."/>
            <person name="Nguyen T.T.M."/>
            <person name="Dewar K."/>
            <person name="Conant G."/>
            <person name="Drula E."/>
            <person name="Henrissat B."/>
            <person name="Hansel C."/>
            <person name="Singer S."/>
            <person name="Hutchinson M.I."/>
            <person name="de Vries R.P."/>
            <person name="Natvig D.O."/>
            <person name="Powell A.J."/>
            <person name="Tsang A."/>
            <person name="Grigoriev I.V."/>
        </authorList>
    </citation>
    <scope>NUCLEOTIDE SEQUENCE [LARGE SCALE GENOMIC DNA]</scope>
    <source>
        <strain evidence="2 3">CBS 494.80</strain>
    </source>
</reference>
<organism evidence="2 3">
    <name type="scientific">Oculimacula yallundae</name>
    <dbReference type="NCBI Taxonomy" id="86028"/>
    <lineage>
        <taxon>Eukaryota</taxon>
        <taxon>Fungi</taxon>
        <taxon>Dikarya</taxon>
        <taxon>Ascomycota</taxon>
        <taxon>Pezizomycotina</taxon>
        <taxon>Leotiomycetes</taxon>
        <taxon>Helotiales</taxon>
        <taxon>Ploettnerulaceae</taxon>
        <taxon>Oculimacula</taxon>
    </lineage>
</organism>
<feature type="region of interest" description="Disordered" evidence="1">
    <location>
        <begin position="15"/>
        <end position="34"/>
    </location>
</feature>
<evidence type="ECO:0000313" key="3">
    <source>
        <dbReference type="Proteomes" id="UP001595075"/>
    </source>
</evidence>
<sequence length="511" mass="55305">MTFAIMSSQYPERSSSLSAADFPHGPPNSPSSVVPDDLIDLSTLTFEPLDSFEDAPSSIVRPATPLVPSLFGRKSKTIAPSSQKAFIIAISGCSSAGKSRLAKLLSEVFNQATIIAQDDFFQPKYLQPLVTFSSCASDARFVKESIKNDELGMYAIASDGTRPSVLPDGLPNCEEGSHHTRRTSSIDSKSSGSDISRVVEGGKNPLYTITGPLPDCEQATDYTGLVEVLHDLKDTGEVIEYDKRFPCDEDMSEFAGLIEEMKGTVHDWAKQQSILNAEARFGGCLVQGPIENDGMGSGGTETETGTQNGKGSLCPRVVIVEGFLVLAPATEPASVKTSFNISNNKGMIEVYTMRLEALSAELTAKGDIDTALETERDAIEEEIWTINLAAKMHMEGLFDVKLFLDTSKEEAKRRRIERPIYTDAPKGGRLPGQMWKSEGYFEEAVWKGYVESYGWLLEKGGEGEKDGVVVMPVQNAGAEECLERAVEVILAEMGKIEADARGTGGGCCIDD</sequence>
<accession>A0ABR4C7D8</accession>
<evidence type="ECO:0000313" key="2">
    <source>
        <dbReference type="EMBL" id="KAL2065221.1"/>
    </source>
</evidence>
<feature type="region of interest" description="Disordered" evidence="1">
    <location>
        <begin position="170"/>
        <end position="195"/>
    </location>
</feature>
<proteinExistence type="predicted"/>
<comment type="caution">
    <text evidence="2">The sequence shown here is derived from an EMBL/GenBank/DDBJ whole genome shotgun (WGS) entry which is preliminary data.</text>
</comment>
<dbReference type="InterPro" id="IPR027417">
    <property type="entry name" value="P-loop_NTPase"/>
</dbReference>
<gene>
    <name evidence="2" type="ORF">VTL71DRAFT_2890</name>
</gene>
<name>A0ABR4C7D8_9HELO</name>
<protein>
    <submittedName>
        <fullName evidence="2">Uncharacterized protein</fullName>
    </submittedName>
</protein>
<dbReference type="SUPFAM" id="SSF52540">
    <property type="entry name" value="P-loop containing nucleoside triphosphate hydrolases"/>
    <property type="match status" value="1"/>
</dbReference>
<dbReference type="Gene3D" id="3.40.50.300">
    <property type="entry name" value="P-loop containing nucleotide triphosphate hydrolases"/>
    <property type="match status" value="1"/>
</dbReference>
<dbReference type="PANTHER" id="PTHR10285">
    <property type="entry name" value="URIDINE KINASE"/>
    <property type="match status" value="1"/>
</dbReference>
<dbReference type="EMBL" id="JAZHXI010000012">
    <property type="protein sequence ID" value="KAL2065221.1"/>
    <property type="molecule type" value="Genomic_DNA"/>
</dbReference>
<feature type="compositionally biased region" description="Low complexity" evidence="1">
    <location>
        <begin position="185"/>
        <end position="195"/>
    </location>
</feature>
<dbReference type="Proteomes" id="UP001595075">
    <property type="component" value="Unassembled WGS sequence"/>
</dbReference>
<evidence type="ECO:0000256" key="1">
    <source>
        <dbReference type="SAM" id="MobiDB-lite"/>
    </source>
</evidence>